<keyword evidence="3" id="KW-1185">Reference proteome</keyword>
<dbReference type="Proteomes" id="UP001550853">
    <property type="component" value="Unassembled WGS sequence"/>
</dbReference>
<feature type="compositionally biased region" description="Low complexity" evidence="1">
    <location>
        <begin position="103"/>
        <end position="118"/>
    </location>
</feature>
<evidence type="ECO:0000313" key="3">
    <source>
        <dbReference type="Proteomes" id="UP001550853"/>
    </source>
</evidence>
<reference evidence="2 3" key="1">
    <citation type="submission" date="2024-06" db="EMBL/GenBank/DDBJ databases">
        <title>The Natural Products Discovery Center: Release of the First 8490 Sequenced Strains for Exploring Actinobacteria Biosynthetic Diversity.</title>
        <authorList>
            <person name="Kalkreuter E."/>
            <person name="Kautsar S.A."/>
            <person name="Yang D."/>
            <person name="Bader C.D."/>
            <person name="Teijaro C.N."/>
            <person name="Fluegel L."/>
            <person name="Davis C.M."/>
            <person name="Simpson J.R."/>
            <person name="Lauterbach L."/>
            <person name="Steele A.D."/>
            <person name="Gui C."/>
            <person name="Meng S."/>
            <person name="Li G."/>
            <person name="Viehrig K."/>
            <person name="Ye F."/>
            <person name="Su P."/>
            <person name="Kiefer A.F."/>
            <person name="Nichols A."/>
            <person name="Cepeda A.J."/>
            <person name="Yan W."/>
            <person name="Fan B."/>
            <person name="Jiang Y."/>
            <person name="Adhikari A."/>
            <person name="Zheng C.-J."/>
            <person name="Schuster L."/>
            <person name="Cowan T.M."/>
            <person name="Smanski M.J."/>
            <person name="Chevrette M.G."/>
            <person name="De Carvalho L.P.S."/>
            <person name="Shen B."/>
        </authorList>
    </citation>
    <scope>NUCLEOTIDE SEQUENCE [LARGE SCALE GENOMIC DNA]</scope>
    <source>
        <strain evidence="2 3">NPDC033039</strain>
    </source>
</reference>
<comment type="caution">
    <text evidence="2">The sequence shown here is derived from an EMBL/GenBank/DDBJ whole genome shotgun (WGS) entry which is preliminary data.</text>
</comment>
<dbReference type="EMBL" id="JBEZVI010000014">
    <property type="protein sequence ID" value="MEU3712080.1"/>
    <property type="molecule type" value="Genomic_DNA"/>
</dbReference>
<feature type="region of interest" description="Disordered" evidence="1">
    <location>
        <begin position="99"/>
        <end position="126"/>
    </location>
</feature>
<gene>
    <name evidence="2" type="ORF">AB0E61_18540</name>
</gene>
<name>A0ABV2Z259_9ACTN</name>
<evidence type="ECO:0000256" key="1">
    <source>
        <dbReference type="SAM" id="MobiDB-lite"/>
    </source>
</evidence>
<evidence type="ECO:0000313" key="2">
    <source>
        <dbReference type="EMBL" id="MEU3712080.1"/>
    </source>
</evidence>
<sequence length="126" mass="13520">METTVERLARRFTAHDTARGLGAVEQWTLQVLKISEETGEAAQAVIGARGTNPRKAPGSWDEVHAEVADVVITALVTLKRMRPDDAEEYLRHQLALKTANFLPDPTTPTGDAPAADRPGAPPGNLG</sequence>
<dbReference type="RefSeq" id="WP_245654931.1">
    <property type="nucleotide sequence ID" value="NZ_JBEZVI010000014.1"/>
</dbReference>
<dbReference type="Gene3D" id="1.10.287.1080">
    <property type="entry name" value="MazG-like"/>
    <property type="match status" value="1"/>
</dbReference>
<accession>A0ABV2Z259</accession>
<dbReference type="CDD" id="cd11533">
    <property type="entry name" value="NTP-PPase_Af0060_like"/>
    <property type="match status" value="1"/>
</dbReference>
<dbReference type="SUPFAM" id="SSF101386">
    <property type="entry name" value="all-alpha NTP pyrophosphatases"/>
    <property type="match status" value="1"/>
</dbReference>
<proteinExistence type="predicted"/>
<dbReference type="InterPro" id="IPR044548">
    <property type="entry name" value="AF0060_NTP-PPase_MazG-like"/>
</dbReference>
<protein>
    <submittedName>
        <fullName evidence="2">MazG-like family protein</fullName>
    </submittedName>
</protein>
<organism evidence="2 3">
    <name type="scientific">Streptomyces catenulae</name>
    <dbReference type="NCBI Taxonomy" id="66875"/>
    <lineage>
        <taxon>Bacteria</taxon>
        <taxon>Bacillati</taxon>
        <taxon>Actinomycetota</taxon>
        <taxon>Actinomycetes</taxon>
        <taxon>Kitasatosporales</taxon>
        <taxon>Streptomycetaceae</taxon>
        <taxon>Streptomyces</taxon>
    </lineage>
</organism>